<dbReference type="EMBL" id="JAPWTJ010001541">
    <property type="protein sequence ID" value="KAJ8970994.1"/>
    <property type="molecule type" value="Genomic_DNA"/>
</dbReference>
<sequence length="119" mass="13967">MSDNEEIVALLTLCSGCIVIQSVKADFLHSTFRRDKISTSLLWFDIDRVLQWDEPSSTLATENVGVNIVQMLSINKWEHPNYPKKQEMNIQIFHQKMFLRIQKIFKLQDRLLPPIRPNI</sequence>
<accession>A0ABQ9J166</accession>
<organism evidence="1 2">
    <name type="scientific">Molorchus minor</name>
    <dbReference type="NCBI Taxonomy" id="1323400"/>
    <lineage>
        <taxon>Eukaryota</taxon>
        <taxon>Metazoa</taxon>
        <taxon>Ecdysozoa</taxon>
        <taxon>Arthropoda</taxon>
        <taxon>Hexapoda</taxon>
        <taxon>Insecta</taxon>
        <taxon>Pterygota</taxon>
        <taxon>Neoptera</taxon>
        <taxon>Endopterygota</taxon>
        <taxon>Coleoptera</taxon>
        <taxon>Polyphaga</taxon>
        <taxon>Cucujiformia</taxon>
        <taxon>Chrysomeloidea</taxon>
        <taxon>Cerambycidae</taxon>
        <taxon>Lamiinae</taxon>
        <taxon>Monochamini</taxon>
        <taxon>Molorchus</taxon>
    </lineage>
</organism>
<comment type="caution">
    <text evidence="1">The sequence shown here is derived from an EMBL/GenBank/DDBJ whole genome shotgun (WGS) entry which is preliminary data.</text>
</comment>
<reference evidence="1" key="1">
    <citation type="journal article" date="2023" name="Insect Mol. Biol.">
        <title>Genome sequencing provides insights into the evolution of gene families encoding plant cell wall-degrading enzymes in longhorned beetles.</title>
        <authorList>
            <person name="Shin N.R."/>
            <person name="Okamura Y."/>
            <person name="Kirsch R."/>
            <person name="Pauchet Y."/>
        </authorList>
    </citation>
    <scope>NUCLEOTIDE SEQUENCE</scope>
    <source>
        <strain evidence="1">MMC_N1</strain>
    </source>
</reference>
<keyword evidence="2" id="KW-1185">Reference proteome</keyword>
<protein>
    <submittedName>
        <fullName evidence="1">Uncharacterized protein</fullName>
    </submittedName>
</protein>
<gene>
    <name evidence="1" type="ORF">NQ317_012107</name>
</gene>
<dbReference type="Proteomes" id="UP001162164">
    <property type="component" value="Unassembled WGS sequence"/>
</dbReference>
<name>A0ABQ9J166_9CUCU</name>
<evidence type="ECO:0000313" key="2">
    <source>
        <dbReference type="Proteomes" id="UP001162164"/>
    </source>
</evidence>
<evidence type="ECO:0000313" key="1">
    <source>
        <dbReference type="EMBL" id="KAJ8970994.1"/>
    </source>
</evidence>
<proteinExistence type="predicted"/>